<comment type="caution">
    <text evidence="5">The sequence shown here is derived from an EMBL/GenBank/DDBJ whole genome shotgun (WGS) entry which is preliminary data.</text>
</comment>
<dbReference type="AlphaFoldDB" id="A0AAW1D5P7"/>
<dbReference type="Proteomes" id="UP001461498">
    <property type="component" value="Unassembled WGS sequence"/>
</dbReference>
<feature type="domain" description="Rootletin-like coiled-coil" evidence="4">
    <location>
        <begin position="54"/>
        <end position="244"/>
    </location>
</feature>
<proteinExistence type="predicted"/>
<keyword evidence="1 2" id="KW-0175">Coiled coil</keyword>
<dbReference type="SUPFAM" id="SSF90257">
    <property type="entry name" value="Myosin rod fragments"/>
    <property type="match status" value="1"/>
</dbReference>
<evidence type="ECO:0000256" key="3">
    <source>
        <dbReference type="SAM" id="MobiDB-lite"/>
    </source>
</evidence>
<evidence type="ECO:0000256" key="2">
    <source>
        <dbReference type="SAM" id="Coils"/>
    </source>
</evidence>
<feature type="coiled-coil region" evidence="2">
    <location>
        <begin position="421"/>
        <end position="532"/>
    </location>
</feature>
<accession>A0AAW1D5P7</accession>
<name>A0AAW1D5P7_9HEMI</name>
<organism evidence="5 6">
    <name type="scientific">Rhynocoris fuscipes</name>
    <dbReference type="NCBI Taxonomy" id="488301"/>
    <lineage>
        <taxon>Eukaryota</taxon>
        <taxon>Metazoa</taxon>
        <taxon>Ecdysozoa</taxon>
        <taxon>Arthropoda</taxon>
        <taxon>Hexapoda</taxon>
        <taxon>Insecta</taxon>
        <taxon>Pterygota</taxon>
        <taxon>Neoptera</taxon>
        <taxon>Paraneoptera</taxon>
        <taxon>Hemiptera</taxon>
        <taxon>Heteroptera</taxon>
        <taxon>Panheteroptera</taxon>
        <taxon>Cimicomorpha</taxon>
        <taxon>Reduviidae</taxon>
        <taxon>Harpactorinae</taxon>
        <taxon>Harpactorini</taxon>
        <taxon>Rhynocoris</taxon>
    </lineage>
</organism>
<evidence type="ECO:0000259" key="4">
    <source>
        <dbReference type="Pfam" id="PF15035"/>
    </source>
</evidence>
<keyword evidence="6" id="KW-1185">Reference proteome</keyword>
<sequence>MQYAYWYLPGRSRMDGASRSGGSVAGDIESSPDFLSRQNIDLRRRLEDEAATYRRRLETYKQAQQQQAALVSRLQAKVLQYKQRCSELEGQMEEVLDRPSVVAPPGSALEAAQQQLRELREERVSDLDTALRALQEEKRKNEKLVQLNMTLRQQLEEAHESNEALTSDLQKLTSDWEVMREEMMMKEDEWKEEEQCFNEYYTNEHTRLLNLWRDVVAMKRHFTEMQSATQRDLIKIKSDFINTSRDLVDCCTGINARQSRYNLAEEENRLQNVEELNQLRETLAQLRAEREQIALEAKLKEEKIQTLNKECRSLEERCASAEATIGDVTKLQSELELLQNALRDIAHAVLQDAETRDPDTHHVHLTPSQPLPPRSPKRTQRTPTSPVFVESTISAVKAALHKNQLQIHDLQVKLSTCKEQCSTWKKQAENCEESHKSLENRLSDITAQLDTAKSQVTQLIQEKDMLSKSLDSARAEKNALDKNRMEMNAMLDNLNTDYEKEKKLNNKLQKMVENLEDEKNYLMSEVEQLKKEASVRFTEHKNNGRTNNHRSHNDRSAFTMCNKTLMNNRFHKN</sequence>
<feature type="coiled-coil region" evidence="2">
    <location>
        <begin position="256"/>
        <end position="348"/>
    </location>
</feature>
<evidence type="ECO:0000313" key="5">
    <source>
        <dbReference type="EMBL" id="KAK9505388.1"/>
    </source>
</evidence>
<reference evidence="5 6" key="1">
    <citation type="submission" date="2022-12" db="EMBL/GenBank/DDBJ databases">
        <title>Chromosome-level genome assembly of true bugs.</title>
        <authorList>
            <person name="Ma L."/>
            <person name="Li H."/>
        </authorList>
    </citation>
    <scope>NUCLEOTIDE SEQUENCE [LARGE SCALE GENOMIC DNA]</scope>
    <source>
        <strain evidence="5">Lab_2022b</strain>
    </source>
</reference>
<dbReference type="InterPro" id="IPR055167">
    <property type="entry name" value="Rootletin-like_CC"/>
</dbReference>
<evidence type="ECO:0000313" key="6">
    <source>
        <dbReference type="Proteomes" id="UP001461498"/>
    </source>
</evidence>
<dbReference type="EMBL" id="JAPXFL010000006">
    <property type="protein sequence ID" value="KAK9505388.1"/>
    <property type="molecule type" value="Genomic_DNA"/>
</dbReference>
<dbReference type="Gene3D" id="1.10.287.1490">
    <property type="match status" value="1"/>
</dbReference>
<dbReference type="Pfam" id="PF15035">
    <property type="entry name" value="Rootletin"/>
    <property type="match status" value="1"/>
</dbReference>
<feature type="region of interest" description="Disordered" evidence="3">
    <location>
        <begin position="354"/>
        <end position="385"/>
    </location>
</feature>
<feature type="coiled-coil region" evidence="2">
    <location>
        <begin position="43"/>
        <end position="175"/>
    </location>
</feature>
<gene>
    <name evidence="5" type="ORF">O3M35_009460</name>
</gene>
<protein>
    <recommendedName>
        <fullName evidence="4">Rootletin-like coiled-coil domain-containing protein</fullName>
    </recommendedName>
</protein>
<evidence type="ECO:0000256" key="1">
    <source>
        <dbReference type="ARBA" id="ARBA00023054"/>
    </source>
</evidence>